<keyword evidence="6" id="KW-0449">Lipoprotein</keyword>
<evidence type="ECO:0000256" key="1">
    <source>
        <dbReference type="ARBA" id="ARBA00004193"/>
    </source>
</evidence>
<comment type="similarity">
    <text evidence="2">Belongs to the BMP lipoprotein family.</text>
</comment>
<dbReference type="SUPFAM" id="SSF53822">
    <property type="entry name" value="Periplasmic binding protein-like I"/>
    <property type="match status" value="1"/>
</dbReference>
<feature type="chain" id="PRO_5013714389" evidence="7">
    <location>
        <begin position="26"/>
        <end position="345"/>
    </location>
</feature>
<evidence type="ECO:0000256" key="6">
    <source>
        <dbReference type="ARBA" id="ARBA00023288"/>
    </source>
</evidence>
<comment type="caution">
    <text evidence="9">The sequence shown here is derived from an EMBL/GenBank/DDBJ whole genome shotgun (WGS) entry which is preliminary data.</text>
</comment>
<gene>
    <name evidence="9" type="ORF">CSA56_04235</name>
</gene>
<dbReference type="InterPro" id="IPR028082">
    <property type="entry name" value="Peripla_BP_I"/>
</dbReference>
<dbReference type="PANTHER" id="PTHR34296:SF2">
    <property type="entry name" value="ABC TRANSPORTER GUANOSINE-BINDING PROTEIN NUPN"/>
    <property type="match status" value="1"/>
</dbReference>
<evidence type="ECO:0000256" key="3">
    <source>
        <dbReference type="ARBA" id="ARBA00022475"/>
    </source>
</evidence>
<evidence type="ECO:0000313" key="10">
    <source>
        <dbReference type="Proteomes" id="UP000230821"/>
    </source>
</evidence>
<evidence type="ECO:0000256" key="4">
    <source>
        <dbReference type="ARBA" id="ARBA00022729"/>
    </source>
</evidence>
<accession>A0A2G6KIG8</accession>
<dbReference type="EMBL" id="PDSK01000043">
    <property type="protein sequence ID" value="PIE35444.1"/>
    <property type="molecule type" value="Genomic_DNA"/>
</dbReference>
<evidence type="ECO:0000313" key="9">
    <source>
        <dbReference type="EMBL" id="PIE35444.1"/>
    </source>
</evidence>
<dbReference type="Gene3D" id="3.40.50.2300">
    <property type="match status" value="2"/>
</dbReference>
<name>A0A2G6KIG8_9BACT</name>
<evidence type="ECO:0000256" key="7">
    <source>
        <dbReference type="SAM" id="SignalP"/>
    </source>
</evidence>
<dbReference type="InterPro" id="IPR050957">
    <property type="entry name" value="BMP_lipoprotein"/>
</dbReference>
<proteinExistence type="inferred from homology"/>
<evidence type="ECO:0000259" key="8">
    <source>
        <dbReference type="Pfam" id="PF02608"/>
    </source>
</evidence>
<feature type="domain" description="ABC transporter substrate-binding protein PnrA-like" evidence="8">
    <location>
        <begin position="29"/>
        <end position="344"/>
    </location>
</feature>
<evidence type="ECO:0000256" key="5">
    <source>
        <dbReference type="ARBA" id="ARBA00023136"/>
    </source>
</evidence>
<dbReference type="AlphaFoldDB" id="A0A2G6KIG8"/>
<dbReference type="InterPro" id="IPR003760">
    <property type="entry name" value="PnrA-like"/>
</dbReference>
<keyword evidence="4 7" id="KW-0732">Signal</keyword>
<dbReference type="Pfam" id="PF02608">
    <property type="entry name" value="Bmp"/>
    <property type="match status" value="1"/>
</dbReference>
<protein>
    <submittedName>
        <fullName evidence="9">BMP family ABC transporter substrate-binding protein</fullName>
    </submittedName>
</protein>
<dbReference type="CDD" id="cd06354">
    <property type="entry name" value="PBP1_PrnA-like"/>
    <property type="match status" value="1"/>
</dbReference>
<keyword evidence="5" id="KW-0472">Membrane</keyword>
<evidence type="ECO:0000256" key="2">
    <source>
        <dbReference type="ARBA" id="ARBA00008610"/>
    </source>
</evidence>
<reference evidence="9 10" key="1">
    <citation type="submission" date="2017-10" db="EMBL/GenBank/DDBJ databases">
        <title>Novel microbial diversity and functional potential in the marine mammal oral microbiome.</title>
        <authorList>
            <person name="Dudek N.K."/>
            <person name="Sun C.L."/>
            <person name="Burstein D."/>
            <person name="Kantor R.S."/>
            <person name="Aliaga Goltsman D.S."/>
            <person name="Bik E.M."/>
            <person name="Thomas B.C."/>
            <person name="Banfield J.F."/>
            <person name="Relman D.A."/>
        </authorList>
    </citation>
    <scope>NUCLEOTIDE SEQUENCE [LARGE SCALE GENOMIC DNA]</scope>
    <source>
        <strain evidence="9">DOLJORAL78_47_16</strain>
    </source>
</reference>
<comment type="subcellular location">
    <subcellularLocation>
        <location evidence="1">Cell membrane</location>
        <topology evidence="1">Lipid-anchor</topology>
    </subcellularLocation>
</comment>
<dbReference type="PANTHER" id="PTHR34296">
    <property type="entry name" value="TRANSCRIPTIONAL ACTIVATOR PROTEIN MED"/>
    <property type="match status" value="1"/>
</dbReference>
<dbReference type="GO" id="GO:0005886">
    <property type="term" value="C:plasma membrane"/>
    <property type="evidence" value="ECO:0007669"/>
    <property type="project" value="UniProtKB-SubCell"/>
</dbReference>
<sequence>MFKKIVSIVFVAALMFGIMSSAANAELKVGMVFDIGGKGDQSFNDSAFRGIQWAAEDFGISHVEVEPGADADRETGLRMIASQGFDYVIGVGFLFEDAIKAVAEEFPDTKFGIVDGFVPDKPNVISLRFREHDGSFLVGIVAAMKAQADGKNTVGFVGGMDIPLIHKFEAGYKAGVEYTCADCTILSDYAGSAPSAFADPVKGKELALAQIDKGAYVIYHASGLTGAGVYEAGKEREVFLIGVDSNQNYLGYVEETGDSFGLTSMLKQVDVAVYLSIKDIVNGTFKAGVREYGLNDSVEIGDDTYRGVYLAIDEYNEDLVTQDMLDKVAEAEAKIISGEIVVPSE</sequence>
<feature type="signal peptide" evidence="7">
    <location>
        <begin position="1"/>
        <end position="25"/>
    </location>
</feature>
<organism evidence="9 10">
    <name type="scientific">candidate division KSB3 bacterium</name>
    <dbReference type="NCBI Taxonomy" id="2044937"/>
    <lineage>
        <taxon>Bacteria</taxon>
        <taxon>candidate division KSB3</taxon>
    </lineage>
</organism>
<keyword evidence="3" id="KW-1003">Cell membrane</keyword>
<dbReference type="Proteomes" id="UP000230821">
    <property type="component" value="Unassembled WGS sequence"/>
</dbReference>